<proteinExistence type="predicted"/>
<feature type="transmembrane region" description="Helical" evidence="1">
    <location>
        <begin position="86"/>
        <end position="113"/>
    </location>
</feature>
<dbReference type="Proteomes" id="UP000265725">
    <property type="component" value="Chromosome"/>
</dbReference>
<dbReference type="Pfam" id="PF13038">
    <property type="entry name" value="DUF3899"/>
    <property type="match status" value="1"/>
</dbReference>
<reference evidence="4" key="1">
    <citation type="submission" date="2018-09" db="EMBL/GenBank/DDBJ databases">
        <authorList>
            <person name="Zhu H."/>
        </authorList>
    </citation>
    <scope>NUCLEOTIDE SEQUENCE [LARGE SCALE GENOMIC DNA]</scope>
    <source>
        <strain evidence="4">K2R23-3</strain>
    </source>
</reference>
<gene>
    <name evidence="3" type="ORF">D3873_03650</name>
</gene>
<keyword evidence="1" id="KW-0812">Transmembrane</keyword>
<feature type="transmembrane region" description="Helical" evidence="1">
    <location>
        <begin position="5"/>
        <end position="23"/>
    </location>
</feature>
<sequence>MTRKLVFFGILEVIIAISMLLYYKNFSLLSYINVSFVVGGIVFLLGIFVYVVAGGFFDIFTKSIRDVFTRRHQEEDMLNMRLPSQVIDFSAVPFFQIGGTILLTMVVALVVYYL</sequence>
<dbReference type="RefSeq" id="WP_119882751.1">
    <property type="nucleotide sequence ID" value="NZ_CP032418.1"/>
</dbReference>
<accession>A0A385YQH5</accession>
<evidence type="ECO:0000256" key="1">
    <source>
        <dbReference type="SAM" id="Phobius"/>
    </source>
</evidence>
<keyword evidence="1" id="KW-1133">Transmembrane helix</keyword>
<feature type="domain" description="DUF3899" evidence="2">
    <location>
        <begin position="32"/>
        <end position="109"/>
    </location>
</feature>
<name>A0A385YQH5_9BACL</name>
<dbReference type="EMBL" id="CP032418">
    <property type="protein sequence ID" value="AYC29009.1"/>
    <property type="molecule type" value="Genomic_DNA"/>
</dbReference>
<keyword evidence="1" id="KW-0472">Membrane</keyword>
<evidence type="ECO:0000259" key="2">
    <source>
        <dbReference type="Pfam" id="PF13038"/>
    </source>
</evidence>
<dbReference type="AlphaFoldDB" id="A0A385YQH5"/>
<keyword evidence="4" id="KW-1185">Reference proteome</keyword>
<dbReference type="InterPro" id="IPR025007">
    <property type="entry name" value="DUF3899"/>
</dbReference>
<organism evidence="3 4">
    <name type="scientific">Paenisporosarcina cavernae</name>
    <dbReference type="NCBI Taxonomy" id="2320858"/>
    <lineage>
        <taxon>Bacteria</taxon>
        <taxon>Bacillati</taxon>
        <taxon>Bacillota</taxon>
        <taxon>Bacilli</taxon>
        <taxon>Bacillales</taxon>
        <taxon>Caryophanaceae</taxon>
        <taxon>Paenisporosarcina</taxon>
    </lineage>
</organism>
<protein>
    <submittedName>
        <fullName evidence="3">DUF3899 domain-containing protein</fullName>
    </submittedName>
</protein>
<dbReference type="KEGG" id="paek:D3873_03650"/>
<evidence type="ECO:0000313" key="3">
    <source>
        <dbReference type="EMBL" id="AYC29009.1"/>
    </source>
</evidence>
<feature type="transmembrane region" description="Helical" evidence="1">
    <location>
        <begin position="35"/>
        <end position="61"/>
    </location>
</feature>
<evidence type="ECO:0000313" key="4">
    <source>
        <dbReference type="Proteomes" id="UP000265725"/>
    </source>
</evidence>
<dbReference type="OrthoDB" id="2989943at2"/>